<feature type="domain" description="Tyr recombinase" evidence="7">
    <location>
        <begin position="185"/>
        <end position="358"/>
    </location>
</feature>
<gene>
    <name evidence="9" type="ORF">METZ01_LOCUS239120</name>
</gene>
<dbReference type="GO" id="GO:0003677">
    <property type="term" value="F:DNA binding"/>
    <property type="evidence" value="ECO:0007669"/>
    <property type="project" value="UniProtKB-KW"/>
</dbReference>
<evidence type="ECO:0000256" key="3">
    <source>
        <dbReference type="ARBA" id="ARBA00023125"/>
    </source>
</evidence>
<protein>
    <recommendedName>
        <fullName evidence="10">Tyr recombinase domain-containing protein</fullName>
    </recommendedName>
</protein>
<feature type="non-terminal residue" evidence="9">
    <location>
        <position position="368"/>
    </location>
</feature>
<evidence type="ECO:0000256" key="4">
    <source>
        <dbReference type="ARBA" id="ARBA00023172"/>
    </source>
</evidence>
<dbReference type="InterPro" id="IPR044068">
    <property type="entry name" value="CB"/>
</dbReference>
<dbReference type="GO" id="GO:0046718">
    <property type="term" value="P:symbiont entry into host cell"/>
    <property type="evidence" value="ECO:0007669"/>
    <property type="project" value="UniProtKB-KW"/>
</dbReference>
<keyword evidence="5" id="KW-1179">Viral genome integration</keyword>
<dbReference type="AlphaFoldDB" id="A0A382HG73"/>
<dbReference type="PROSITE" id="PS51900">
    <property type="entry name" value="CB"/>
    <property type="match status" value="1"/>
</dbReference>
<dbReference type="PANTHER" id="PTHR30629">
    <property type="entry name" value="PROPHAGE INTEGRASE"/>
    <property type="match status" value="1"/>
</dbReference>
<dbReference type="GO" id="GO:0075713">
    <property type="term" value="P:establishment of integrated proviral latency"/>
    <property type="evidence" value="ECO:0007669"/>
    <property type="project" value="UniProtKB-KW"/>
</dbReference>
<keyword evidence="6" id="KW-1160">Virus entry into host cell</keyword>
<name>A0A382HG73_9ZZZZ</name>
<comment type="similarity">
    <text evidence="1">Belongs to the 'phage' integrase family.</text>
</comment>
<evidence type="ECO:0000259" key="8">
    <source>
        <dbReference type="PROSITE" id="PS51900"/>
    </source>
</evidence>
<sequence length="368" mass="42451">VPKQSRNSTRHSGVFFVELDSGDQTFFIRYKKDRKLIEERAGRKSQGWTAAKANRLRTERLAGKSESNVEKRAREKVRKESVENRWTFQKIFDEYLASRPDLKGRANDVRRFKRYLGKIFAHKTPEEVTHFDINKLKQGLHKKKLKPATIRHALEILNRTANFAAKRGLCAGISFVVEMPKVNNIKTEDLTPEELSRLIKVLDEEQDIQASNMLRMALYTGMRRGELFSLKWSDVNFRRKTITIRDPKGGLDVTIPLNKMAEKVLKEHPDTASEFVFPGEGGQLRKKTPRSLNRIKLKAQLPEDFRMLHGLRHVYASTLASSGKVDLYTLQKLLTHKSPLMTQRYAHLRNEALMDASNVISEIIKPET</sequence>
<dbReference type="SUPFAM" id="SSF56349">
    <property type="entry name" value="DNA breaking-rejoining enzymes"/>
    <property type="match status" value="1"/>
</dbReference>
<dbReference type="PROSITE" id="PS51898">
    <property type="entry name" value="TYR_RECOMBINASE"/>
    <property type="match status" value="1"/>
</dbReference>
<keyword evidence="2" id="KW-0229">DNA integration</keyword>
<evidence type="ECO:0000259" key="7">
    <source>
        <dbReference type="PROSITE" id="PS51898"/>
    </source>
</evidence>
<evidence type="ECO:0000256" key="5">
    <source>
        <dbReference type="ARBA" id="ARBA00023195"/>
    </source>
</evidence>
<evidence type="ECO:0000256" key="6">
    <source>
        <dbReference type="ARBA" id="ARBA00023296"/>
    </source>
</evidence>
<reference evidence="9" key="1">
    <citation type="submission" date="2018-05" db="EMBL/GenBank/DDBJ databases">
        <authorList>
            <person name="Lanie J.A."/>
            <person name="Ng W.-L."/>
            <person name="Kazmierczak K.M."/>
            <person name="Andrzejewski T.M."/>
            <person name="Davidsen T.M."/>
            <person name="Wayne K.J."/>
            <person name="Tettelin H."/>
            <person name="Glass J.I."/>
            <person name="Rusch D."/>
            <person name="Podicherti R."/>
            <person name="Tsui H.-C.T."/>
            <person name="Winkler M.E."/>
        </authorList>
    </citation>
    <scope>NUCLEOTIDE SEQUENCE</scope>
</reference>
<dbReference type="InterPro" id="IPR050808">
    <property type="entry name" value="Phage_Integrase"/>
</dbReference>
<dbReference type="GO" id="GO:0044826">
    <property type="term" value="P:viral genome integration into host DNA"/>
    <property type="evidence" value="ECO:0007669"/>
    <property type="project" value="UniProtKB-KW"/>
</dbReference>
<dbReference type="InterPro" id="IPR013762">
    <property type="entry name" value="Integrase-like_cat_sf"/>
</dbReference>
<evidence type="ECO:0000256" key="2">
    <source>
        <dbReference type="ARBA" id="ARBA00022908"/>
    </source>
</evidence>
<evidence type="ECO:0008006" key="10">
    <source>
        <dbReference type="Google" id="ProtNLM"/>
    </source>
</evidence>
<dbReference type="PANTHER" id="PTHR30629:SF2">
    <property type="entry name" value="PROPHAGE INTEGRASE INTS-RELATED"/>
    <property type="match status" value="1"/>
</dbReference>
<evidence type="ECO:0000313" key="9">
    <source>
        <dbReference type="EMBL" id="SVB86266.1"/>
    </source>
</evidence>
<feature type="non-terminal residue" evidence="9">
    <location>
        <position position="1"/>
    </location>
</feature>
<keyword evidence="4" id="KW-0233">DNA recombination</keyword>
<dbReference type="GO" id="GO:0006310">
    <property type="term" value="P:DNA recombination"/>
    <property type="evidence" value="ECO:0007669"/>
    <property type="project" value="UniProtKB-KW"/>
</dbReference>
<dbReference type="Pfam" id="PF00589">
    <property type="entry name" value="Phage_integrase"/>
    <property type="match status" value="1"/>
</dbReference>
<dbReference type="InterPro" id="IPR002104">
    <property type="entry name" value="Integrase_catalytic"/>
</dbReference>
<dbReference type="Gene3D" id="1.10.443.10">
    <property type="entry name" value="Intergrase catalytic core"/>
    <property type="match status" value="1"/>
</dbReference>
<dbReference type="Gene3D" id="1.10.150.130">
    <property type="match status" value="1"/>
</dbReference>
<accession>A0A382HG73</accession>
<dbReference type="InterPro" id="IPR011010">
    <property type="entry name" value="DNA_brk_join_enz"/>
</dbReference>
<keyword evidence="3" id="KW-0238">DNA-binding</keyword>
<organism evidence="9">
    <name type="scientific">marine metagenome</name>
    <dbReference type="NCBI Taxonomy" id="408172"/>
    <lineage>
        <taxon>unclassified sequences</taxon>
        <taxon>metagenomes</taxon>
        <taxon>ecological metagenomes</taxon>
    </lineage>
</organism>
<dbReference type="EMBL" id="UINC01061077">
    <property type="protein sequence ID" value="SVB86266.1"/>
    <property type="molecule type" value="Genomic_DNA"/>
</dbReference>
<proteinExistence type="inferred from homology"/>
<feature type="domain" description="Core-binding (CB)" evidence="8">
    <location>
        <begin position="86"/>
        <end position="165"/>
    </location>
</feature>
<dbReference type="CDD" id="cd00796">
    <property type="entry name" value="INT_Rci_Hp1_C"/>
    <property type="match status" value="1"/>
</dbReference>
<dbReference type="InterPro" id="IPR010998">
    <property type="entry name" value="Integrase_recombinase_N"/>
</dbReference>
<evidence type="ECO:0000256" key="1">
    <source>
        <dbReference type="ARBA" id="ARBA00008857"/>
    </source>
</evidence>
<dbReference type="GO" id="GO:0015074">
    <property type="term" value="P:DNA integration"/>
    <property type="evidence" value="ECO:0007669"/>
    <property type="project" value="UniProtKB-KW"/>
</dbReference>